<dbReference type="InterPro" id="IPR050280">
    <property type="entry name" value="OMP_Chaperone_SurA"/>
</dbReference>
<evidence type="ECO:0000256" key="1">
    <source>
        <dbReference type="ARBA" id="ARBA00022729"/>
    </source>
</evidence>
<dbReference type="Pfam" id="PF22506">
    <property type="entry name" value="Cj1289-like_C"/>
    <property type="match status" value="1"/>
</dbReference>
<reference evidence="4 5" key="1">
    <citation type="submission" date="2023-01" db="EMBL/GenBank/DDBJ databases">
        <title>Description of Helicobacter ibis sp. nov. isolated from faecal droppings of black-faced ibis (Theristicus melanopis).</title>
        <authorList>
            <person name="Lopez-Cantillo M."/>
            <person name="Vidal-Veuthey B."/>
            <person name="Mella A."/>
            <person name="De La Haba R."/>
            <person name="Collado L."/>
        </authorList>
    </citation>
    <scope>NUCLEOTIDE SEQUENCE [LARGE SCALE GENOMIC DNA]</scope>
    <source>
        <strain evidence="4 5">A82</strain>
    </source>
</reference>
<name>A0ABT4VE68_9HELI</name>
<evidence type="ECO:0000313" key="5">
    <source>
        <dbReference type="Proteomes" id="UP001210261"/>
    </source>
</evidence>
<evidence type="ECO:0000256" key="2">
    <source>
        <dbReference type="SAM" id="SignalP"/>
    </source>
</evidence>
<dbReference type="Proteomes" id="UP001210261">
    <property type="component" value="Unassembled WGS sequence"/>
</dbReference>
<dbReference type="InterPro" id="IPR027304">
    <property type="entry name" value="Trigger_fact/SurA_dom_sf"/>
</dbReference>
<dbReference type="Gene3D" id="3.10.50.40">
    <property type="match status" value="1"/>
</dbReference>
<proteinExistence type="predicted"/>
<sequence length="278" mass="32131">MKKSLLALVFSGFLLSEPALVNGIAFYVNGSPVTILELLRVQQRDKVSQDIAVDRLINQRLHKEEMEKRKIVVTELDIEDEIKLLAKKNNITPDKIKSFIEGKGINWESYKNEIKSSIEERKLYQAISSESLKMVSDQDLRNYYEENKNEFSIPQSIDVVKFYSYDNVALEQILISNGKNIPKNVKRENEILQTMALNPQIVSAFTQTKIGAFTPIFPIGDEYVTFLIKAKNNPTLLPFENVKEVVRQKMLVSKEDYLIYEYFEKLRSNAKVDIVRLK</sequence>
<protein>
    <submittedName>
        <fullName evidence="4">Peptidyl-prolyl cis-trans isomerase</fullName>
    </submittedName>
</protein>
<dbReference type="InterPro" id="IPR046357">
    <property type="entry name" value="PPIase_dom_sf"/>
</dbReference>
<comment type="caution">
    <text evidence="4">The sequence shown here is derived from an EMBL/GenBank/DDBJ whole genome shotgun (WGS) entry which is preliminary data.</text>
</comment>
<evidence type="ECO:0000259" key="3">
    <source>
        <dbReference type="Pfam" id="PF22506"/>
    </source>
</evidence>
<feature type="chain" id="PRO_5045209918" evidence="2">
    <location>
        <begin position="22"/>
        <end position="278"/>
    </location>
</feature>
<accession>A0ABT4VE68</accession>
<feature type="domain" description="Cj1289-like C-terminal" evidence="3">
    <location>
        <begin position="137"/>
        <end position="231"/>
    </location>
</feature>
<dbReference type="InterPro" id="IPR055131">
    <property type="entry name" value="Cj1289-like_C"/>
</dbReference>
<organism evidence="4 5">
    <name type="scientific">Helicobacter ibis</name>
    <dbReference type="NCBI Taxonomy" id="2962633"/>
    <lineage>
        <taxon>Bacteria</taxon>
        <taxon>Pseudomonadati</taxon>
        <taxon>Campylobacterota</taxon>
        <taxon>Epsilonproteobacteria</taxon>
        <taxon>Campylobacterales</taxon>
        <taxon>Helicobacteraceae</taxon>
        <taxon>Helicobacter</taxon>
    </lineage>
</organism>
<dbReference type="EMBL" id="JAQHXR010000002">
    <property type="protein sequence ID" value="MDA3969008.1"/>
    <property type="molecule type" value="Genomic_DNA"/>
</dbReference>
<dbReference type="PANTHER" id="PTHR47637:SF1">
    <property type="entry name" value="CHAPERONE SURA"/>
    <property type="match status" value="1"/>
</dbReference>
<dbReference type="RefSeq" id="WP_271021299.1">
    <property type="nucleotide sequence ID" value="NZ_JAQHXR010000002.1"/>
</dbReference>
<dbReference type="Gene3D" id="1.10.4030.10">
    <property type="entry name" value="Porin chaperone SurA, peptide-binding domain"/>
    <property type="match status" value="1"/>
</dbReference>
<evidence type="ECO:0000313" key="4">
    <source>
        <dbReference type="EMBL" id="MDA3969008.1"/>
    </source>
</evidence>
<keyword evidence="1 2" id="KW-0732">Signal</keyword>
<dbReference type="GO" id="GO:0016853">
    <property type="term" value="F:isomerase activity"/>
    <property type="evidence" value="ECO:0007669"/>
    <property type="project" value="UniProtKB-KW"/>
</dbReference>
<keyword evidence="5" id="KW-1185">Reference proteome</keyword>
<gene>
    <name evidence="4" type="ORF">PF021_04885</name>
</gene>
<keyword evidence="4" id="KW-0413">Isomerase</keyword>
<dbReference type="PANTHER" id="PTHR47637">
    <property type="entry name" value="CHAPERONE SURA"/>
    <property type="match status" value="1"/>
</dbReference>
<dbReference type="SUPFAM" id="SSF109998">
    <property type="entry name" value="Triger factor/SurA peptide-binding domain-like"/>
    <property type="match status" value="1"/>
</dbReference>
<feature type="signal peptide" evidence="2">
    <location>
        <begin position="1"/>
        <end position="21"/>
    </location>
</feature>